<sequence length="133" mass="15349">MPGAINLWDLRRGLFLLQNTLQHLKAHFDMYEDEEHGVEPEYLPEIFEDGEGLGSLRDLHKLTNLQISLAVLFGHAHFTSYEWPNLGDYLPPQLLRLTLTDDCWGYDAFGFTESVPTMAIFKQYFVGEELAEE</sequence>
<proteinExistence type="predicted"/>
<evidence type="ECO:0000313" key="2">
    <source>
        <dbReference type="Proteomes" id="UP000799777"/>
    </source>
</evidence>
<protein>
    <submittedName>
        <fullName evidence="1">Uncharacterized protein</fullName>
    </submittedName>
</protein>
<dbReference type="Proteomes" id="UP000799777">
    <property type="component" value="Unassembled WGS sequence"/>
</dbReference>
<dbReference type="AlphaFoldDB" id="A0A9P4H3S3"/>
<keyword evidence="2" id="KW-1185">Reference proteome</keyword>
<accession>A0A9P4H3S3</accession>
<gene>
    <name evidence="1" type="ORF">EK21DRAFT_114606</name>
</gene>
<name>A0A9P4H3S3_9PLEO</name>
<reference evidence="1" key="1">
    <citation type="journal article" date="2020" name="Stud. Mycol.">
        <title>101 Dothideomycetes genomes: a test case for predicting lifestyles and emergence of pathogens.</title>
        <authorList>
            <person name="Haridas S."/>
            <person name="Albert R."/>
            <person name="Binder M."/>
            <person name="Bloem J."/>
            <person name="Labutti K."/>
            <person name="Salamov A."/>
            <person name="Andreopoulos B."/>
            <person name="Baker S."/>
            <person name="Barry K."/>
            <person name="Bills G."/>
            <person name="Bluhm B."/>
            <person name="Cannon C."/>
            <person name="Castanera R."/>
            <person name="Culley D."/>
            <person name="Daum C."/>
            <person name="Ezra D."/>
            <person name="Gonzalez J."/>
            <person name="Henrissat B."/>
            <person name="Kuo A."/>
            <person name="Liang C."/>
            <person name="Lipzen A."/>
            <person name="Lutzoni F."/>
            <person name="Magnuson J."/>
            <person name="Mondo S."/>
            <person name="Nolan M."/>
            <person name="Ohm R."/>
            <person name="Pangilinan J."/>
            <person name="Park H.-J."/>
            <person name="Ramirez L."/>
            <person name="Alfaro M."/>
            <person name="Sun H."/>
            <person name="Tritt A."/>
            <person name="Yoshinaga Y."/>
            <person name="Zwiers L.-H."/>
            <person name="Turgeon B."/>
            <person name="Goodwin S."/>
            <person name="Spatafora J."/>
            <person name="Crous P."/>
            <person name="Grigoriev I."/>
        </authorList>
    </citation>
    <scope>NUCLEOTIDE SEQUENCE</scope>
    <source>
        <strain evidence="1">CBS 110217</strain>
    </source>
</reference>
<dbReference type="EMBL" id="ML978223">
    <property type="protein sequence ID" value="KAF2027668.1"/>
    <property type="molecule type" value="Genomic_DNA"/>
</dbReference>
<dbReference type="OrthoDB" id="3768645at2759"/>
<evidence type="ECO:0000313" key="1">
    <source>
        <dbReference type="EMBL" id="KAF2027668.1"/>
    </source>
</evidence>
<comment type="caution">
    <text evidence="1">The sequence shown here is derived from an EMBL/GenBank/DDBJ whole genome shotgun (WGS) entry which is preliminary data.</text>
</comment>
<organism evidence="1 2">
    <name type="scientific">Setomelanomma holmii</name>
    <dbReference type="NCBI Taxonomy" id="210430"/>
    <lineage>
        <taxon>Eukaryota</taxon>
        <taxon>Fungi</taxon>
        <taxon>Dikarya</taxon>
        <taxon>Ascomycota</taxon>
        <taxon>Pezizomycotina</taxon>
        <taxon>Dothideomycetes</taxon>
        <taxon>Pleosporomycetidae</taxon>
        <taxon>Pleosporales</taxon>
        <taxon>Pleosporineae</taxon>
        <taxon>Phaeosphaeriaceae</taxon>
        <taxon>Setomelanomma</taxon>
    </lineage>
</organism>